<organism evidence="2 3">
    <name type="scientific">Ditylenchus destructor</name>
    <dbReference type="NCBI Taxonomy" id="166010"/>
    <lineage>
        <taxon>Eukaryota</taxon>
        <taxon>Metazoa</taxon>
        <taxon>Ecdysozoa</taxon>
        <taxon>Nematoda</taxon>
        <taxon>Chromadorea</taxon>
        <taxon>Rhabditida</taxon>
        <taxon>Tylenchina</taxon>
        <taxon>Tylenchomorpha</taxon>
        <taxon>Sphaerularioidea</taxon>
        <taxon>Anguinidae</taxon>
        <taxon>Anguininae</taxon>
        <taxon>Ditylenchus</taxon>
    </lineage>
</organism>
<reference evidence="2" key="1">
    <citation type="submission" date="2022-01" db="EMBL/GenBank/DDBJ databases">
        <title>Genome Sequence Resource for Two Populations of Ditylenchus destructor, the Migratory Endoparasitic Phytonematode.</title>
        <authorList>
            <person name="Zhang H."/>
            <person name="Lin R."/>
            <person name="Xie B."/>
        </authorList>
    </citation>
    <scope>NUCLEOTIDE SEQUENCE</scope>
    <source>
        <strain evidence="2">BazhouSP</strain>
    </source>
</reference>
<dbReference type="AlphaFoldDB" id="A0AAD4MKP0"/>
<dbReference type="PANTHER" id="PTHR22943:SF248">
    <property type="entry name" value="SEVEN TM RECEPTOR"/>
    <property type="match status" value="1"/>
</dbReference>
<dbReference type="PANTHER" id="PTHR22943">
    <property type="entry name" value="7-TRANSMEMBRANE DOMAIN RECEPTOR C.ELEGANS"/>
    <property type="match status" value="1"/>
</dbReference>
<keyword evidence="1" id="KW-0812">Transmembrane</keyword>
<name>A0AAD4MKP0_9BILA</name>
<feature type="transmembrane region" description="Helical" evidence="1">
    <location>
        <begin position="92"/>
        <end position="114"/>
    </location>
</feature>
<evidence type="ECO:0000313" key="2">
    <source>
        <dbReference type="EMBL" id="KAI1695943.1"/>
    </source>
</evidence>
<evidence type="ECO:0000256" key="1">
    <source>
        <dbReference type="SAM" id="Phobius"/>
    </source>
</evidence>
<proteinExistence type="predicted"/>
<dbReference type="Pfam" id="PF10326">
    <property type="entry name" value="7TM_GPCR_Str"/>
    <property type="match status" value="1"/>
</dbReference>
<keyword evidence="3" id="KW-1185">Reference proteome</keyword>
<protein>
    <submittedName>
        <fullName evidence="2">Serpentine type 7TM GPCR chemoreceptor str domain-containing protein</fullName>
    </submittedName>
</protein>
<keyword evidence="1" id="KW-0472">Membrane</keyword>
<evidence type="ECO:0000313" key="3">
    <source>
        <dbReference type="Proteomes" id="UP001201812"/>
    </source>
</evidence>
<keyword evidence="1" id="KW-1133">Transmembrane helix</keyword>
<dbReference type="EMBL" id="JAKKPZ010000361">
    <property type="protein sequence ID" value="KAI1695943.1"/>
    <property type="molecule type" value="Genomic_DNA"/>
</dbReference>
<feature type="transmembrane region" description="Helical" evidence="1">
    <location>
        <begin position="54"/>
        <end position="77"/>
    </location>
</feature>
<comment type="caution">
    <text evidence="2">The sequence shown here is derived from an EMBL/GenBank/DDBJ whole genome shotgun (WGS) entry which is preliminary data.</text>
</comment>
<feature type="transmembrane region" description="Helical" evidence="1">
    <location>
        <begin position="126"/>
        <end position="150"/>
    </location>
</feature>
<dbReference type="InterPro" id="IPR019428">
    <property type="entry name" value="7TM_GPCR_serpentine_rcpt_Str"/>
</dbReference>
<feature type="transmembrane region" description="Helical" evidence="1">
    <location>
        <begin position="15"/>
        <end position="33"/>
    </location>
</feature>
<gene>
    <name evidence="2" type="ORF">DdX_19306</name>
</gene>
<accession>A0AAD4MKP0</accession>
<dbReference type="Proteomes" id="UP001201812">
    <property type="component" value="Unassembled WGS sequence"/>
</dbReference>
<sequence>MTLDRNKVHHITETTVNGLFIMFNCCLLYLIKYHSTFGIKVYRYLLTVDASLDLCLGIVVLLGQPVGMTGGGITILMSNGFFSGQSATLDSILITVWAFILHTNLVWIPVQFVYRYRLLCKNEQNIKANCSIVAIATIYSAVAVFVIVPWCEVREEFQSDGQLVLDLNNWPQNECAKIFFVGAAIKGYNQDPIRRISETELKIIRLDRLANDFLVITLDNYMRR</sequence>